<protein>
    <submittedName>
        <fullName evidence="3">Ferredoxin</fullName>
    </submittedName>
</protein>
<accession>Q12II1</accession>
<gene>
    <name evidence="3" type="ordered locus">Sden_3470</name>
</gene>
<feature type="domain" description="2Fe-2S ferredoxin-type" evidence="2">
    <location>
        <begin position="5"/>
        <end position="83"/>
    </location>
</feature>
<keyword evidence="1" id="KW-0830">Ubiquinone</keyword>
<evidence type="ECO:0000313" key="3">
    <source>
        <dbReference type="EMBL" id="ABE56745.1"/>
    </source>
</evidence>
<dbReference type="Gene3D" id="3.10.20.30">
    <property type="match status" value="1"/>
</dbReference>
<proteinExistence type="predicted"/>
<dbReference type="eggNOG" id="COG0633">
    <property type="taxonomic scope" value="Bacteria"/>
</dbReference>
<dbReference type="EMBL" id="CP000302">
    <property type="protein sequence ID" value="ABE56745.1"/>
    <property type="molecule type" value="Genomic_DNA"/>
</dbReference>
<dbReference type="Proteomes" id="UP000001982">
    <property type="component" value="Chromosome"/>
</dbReference>
<dbReference type="Pfam" id="PF00111">
    <property type="entry name" value="Fer2"/>
    <property type="match status" value="1"/>
</dbReference>
<sequence>MPVVKLNRSGLQVSLANNCTLSELDNAEQSELMFGCRAAACGSCAIKVVDGLENLSPKKSSENHLLDMLCMNDDTHRLACQCKLFGDITIEALE</sequence>
<dbReference type="InterPro" id="IPR036010">
    <property type="entry name" value="2Fe-2S_ferredoxin-like_sf"/>
</dbReference>
<name>Q12II1_SHEDO</name>
<reference evidence="3 4" key="1">
    <citation type="submission" date="2006-03" db="EMBL/GenBank/DDBJ databases">
        <title>Complete sequence of Shewanella denitrificans OS217.</title>
        <authorList>
            <consortium name="US DOE Joint Genome Institute"/>
            <person name="Copeland A."/>
            <person name="Lucas S."/>
            <person name="Lapidus A."/>
            <person name="Barry K."/>
            <person name="Detter J.C."/>
            <person name="Glavina del Rio T."/>
            <person name="Hammon N."/>
            <person name="Israni S."/>
            <person name="Dalin E."/>
            <person name="Tice H."/>
            <person name="Pitluck S."/>
            <person name="Brettin T."/>
            <person name="Bruce D."/>
            <person name="Han C."/>
            <person name="Tapia R."/>
            <person name="Gilna P."/>
            <person name="Kiss H."/>
            <person name="Schmutz J."/>
            <person name="Larimer F."/>
            <person name="Land M."/>
            <person name="Hauser L."/>
            <person name="Kyrpides N."/>
            <person name="Lykidis A."/>
            <person name="Richardson P."/>
        </authorList>
    </citation>
    <scope>NUCLEOTIDE SEQUENCE [LARGE SCALE GENOMIC DNA]</scope>
    <source>
        <strain evidence="4">OS217 / ATCC BAA-1090 / DSM 15013</strain>
    </source>
</reference>
<dbReference type="RefSeq" id="WP_011497886.1">
    <property type="nucleotide sequence ID" value="NC_007954.1"/>
</dbReference>
<organism evidence="3 4">
    <name type="scientific">Shewanella denitrificans (strain OS217 / ATCC BAA-1090 / DSM 15013)</name>
    <dbReference type="NCBI Taxonomy" id="318161"/>
    <lineage>
        <taxon>Bacteria</taxon>
        <taxon>Pseudomonadati</taxon>
        <taxon>Pseudomonadota</taxon>
        <taxon>Gammaproteobacteria</taxon>
        <taxon>Alteromonadales</taxon>
        <taxon>Shewanellaceae</taxon>
        <taxon>Shewanella</taxon>
    </lineage>
</organism>
<evidence type="ECO:0000256" key="1">
    <source>
        <dbReference type="ARBA" id="ARBA00023075"/>
    </source>
</evidence>
<dbReference type="InterPro" id="IPR012675">
    <property type="entry name" value="Beta-grasp_dom_sf"/>
</dbReference>
<dbReference type="GO" id="GO:0051537">
    <property type="term" value="F:2 iron, 2 sulfur cluster binding"/>
    <property type="evidence" value="ECO:0007669"/>
    <property type="project" value="InterPro"/>
</dbReference>
<dbReference type="InterPro" id="IPR006058">
    <property type="entry name" value="2Fe2S_fd_BS"/>
</dbReference>
<dbReference type="OrthoDB" id="581532at2"/>
<dbReference type="STRING" id="318161.Sden_3470"/>
<dbReference type="InterPro" id="IPR001041">
    <property type="entry name" value="2Fe-2S_ferredoxin-type"/>
</dbReference>
<keyword evidence="4" id="KW-1185">Reference proteome</keyword>
<dbReference type="AlphaFoldDB" id="Q12II1"/>
<dbReference type="HOGENOM" id="CLU_082632_8_1_6"/>
<dbReference type="CDD" id="cd00207">
    <property type="entry name" value="fer2"/>
    <property type="match status" value="1"/>
</dbReference>
<dbReference type="SUPFAM" id="SSF54292">
    <property type="entry name" value="2Fe-2S ferredoxin-like"/>
    <property type="match status" value="1"/>
</dbReference>
<evidence type="ECO:0000313" key="4">
    <source>
        <dbReference type="Proteomes" id="UP000001982"/>
    </source>
</evidence>
<dbReference type="PROSITE" id="PS00197">
    <property type="entry name" value="2FE2S_FER_1"/>
    <property type="match status" value="1"/>
</dbReference>
<dbReference type="KEGG" id="sdn:Sden_3470"/>
<evidence type="ECO:0000259" key="2">
    <source>
        <dbReference type="Pfam" id="PF00111"/>
    </source>
</evidence>